<dbReference type="InterPro" id="IPR025497">
    <property type="entry name" value="PatA-like_N"/>
</dbReference>
<keyword evidence="7" id="KW-1185">Reference proteome</keyword>
<dbReference type="InterPro" id="IPR006158">
    <property type="entry name" value="Cobalamin-bd"/>
</dbReference>
<feature type="domain" description="B12-binding" evidence="3">
    <location>
        <begin position="621"/>
        <end position="749"/>
    </location>
</feature>
<dbReference type="InterPro" id="IPR050554">
    <property type="entry name" value="Met_Synthase/Corrinoid"/>
</dbReference>
<evidence type="ECO:0000256" key="1">
    <source>
        <dbReference type="ARBA" id="ARBA00022723"/>
    </source>
</evidence>
<dbReference type="Pfam" id="PF14332">
    <property type="entry name" value="DUF4388"/>
    <property type="match status" value="1"/>
</dbReference>
<gene>
    <name evidence="4" type="ORF">HXX08_06625</name>
    <name evidence="5" type="ORF">OZ401_000673</name>
</gene>
<name>A0A8T7LU37_9CHLR</name>
<sequence length="751" mass="82889">MSITIETKYEFHKLASMIEEAKANQFTGRLACQQGDKLAYIYMDTGNITHATSDTAIGEEALYILLGWNDGTIEFQPKSSEPDYDTSCSIDHQQGLLFRETLQLFQPAPSSIVITPPKVETMEYSEKQNPIHTQVPVTNNNLSKDETHQNNGATAHNFGNTVFPGLGLSVSLAQESPTLELLQLGNKSQGTEISRQKTNLLPFIQQAIADHFTGFFLTSIKIENRAEKSLLVLEEGIITLARYSAPGSILTGQAAFDASIMFANLSNWTLTTATSNTKELKGYRAILSNIIAQSNLQATSETIMKLAQESIQHKSSIILKLHTHSRTLYYLIIEGEALGCYEVLNNTLEKTEVLFVQMLTEADVKLDMLSVPDLEKISMASLQPIQALGASMNGNAKKPEMALPGLMVASPKSAKAEPTVGSAANKESAEELPVDWWSVKEKGRRPYSNLAASQPNFNGLRRAFEKDAYTGIIEVKGIGQELYYLIEQGVPLGLFKFDQQTKKYIPSNFTILHALAKPENHLNVYLEQKRVAPQQYYELYLEALEAGSFNQAVQVVQQALRDGVVHETIYDAVFTRAMRQVGVLWEKGKMTVAQEHLATGITEYCRNLVLSSKAGVPKKRIGRALLTSVSGNTHTLGLNLLGDALRWAGWEVYPLNSELPELEIVDAAKRHQIDMVCLSVSLPGQIFRAIKAIRALRQSGWIGIIEVGGAAIYNNPNALQSIGADILGSDVESTVEQTTRLMEHRLANKQN</sequence>
<reference evidence="4 6" key="1">
    <citation type="submission" date="2020-06" db="EMBL/GenBank/DDBJ databases">
        <title>Anoxygenic phototrophic Chloroflexota member uses a Type I reaction center.</title>
        <authorList>
            <person name="Tsuji J.M."/>
            <person name="Shaw N.A."/>
            <person name="Nagashima S."/>
            <person name="Venkiteswaran J."/>
            <person name="Schiff S.L."/>
            <person name="Hanada S."/>
            <person name="Tank M."/>
            <person name="Neufeld J.D."/>
        </authorList>
    </citation>
    <scope>NUCLEOTIDE SEQUENCE [LARGE SCALE GENOMIC DNA]</scope>
    <source>
        <strain evidence="4">L227-S17</strain>
    </source>
</reference>
<dbReference type="Pfam" id="PF02607">
    <property type="entry name" value="B12-binding_2"/>
    <property type="match status" value="1"/>
</dbReference>
<keyword evidence="1" id="KW-0479">Metal-binding</keyword>
<dbReference type="GO" id="GO:0005829">
    <property type="term" value="C:cytosol"/>
    <property type="evidence" value="ECO:0007669"/>
    <property type="project" value="TreeGrafter"/>
</dbReference>
<dbReference type="EMBL" id="CP128399">
    <property type="protein sequence ID" value="WJW67407.1"/>
    <property type="molecule type" value="Genomic_DNA"/>
</dbReference>
<organism evidence="4 6">
    <name type="scientific">Candidatus Chlorohelix allophototropha</name>
    <dbReference type="NCBI Taxonomy" id="3003348"/>
    <lineage>
        <taxon>Bacteria</taxon>
        <taxon>Bacillati</taxon>
        <taxon>Chloroflexota</taxon>
        <taxon>Chloroflexia</taxon>
        <taxon>Candidatus Chloroheliales</taxon>
        <taxon>Candidatus Chloroheliaceae</taxon>
        <taxon>Candidatus Chlorohelix</taxon>
    </lineage>
</organism>
<dbReference type="InterPro" id="IPR003759">
    <property type="entry name" value="Cbl-bd_cap"/>
</dbReference>
<dbReference type="PANTHER" id="PTHR45833">
    <property type="entry name" value="METHIONINE SYNTHASE"/>
    <property type="match status" value="1"/>
</dbReference>
<dbReference type="GO" id="GO:0031419">
    <property type="term" value="F:cobalamin binding"/>
    <property type="evidence" value="ECO:0007669"/>
    <property type="project" value="InterPro"/>
</dbReference>
<keyword evidence="2" id="KW-0170">Cobalt</keyword>
<dbReference type="PROSITE" id="PS51332">
    <property type="entry name" value="B12_BINDING"/>
    <property type="match status" value="1"/>
</dbReference>
<evidence type="ECO:0000313" key="5">
    <source>
        <dbReference type="EMBL" id="WJW67407.1"/>
    </source>
</evidence>
<dbReference type="InterPro" id="IPR036724">
    <property type="entry name" value="Cobalamin-bd_sf"/>
</dbReference>
<dbReference type="GO" id="GO:0046653">
    <property type="term" value="P:tetrahydrofolate metabolic process"/>
    <property type="evidence" value="ECO:0007669"/>
    <property type="project" value="TreeGrafter"/>
</dbReference>
<evidence type="ECO:0000256" key="2">
    <source>
        <dbReference type="ARBA" id="ARBA00023285"/>
    </source>
</evidence>
<evidence type="ECO:0000259" key="3">
    <source>
        <dbReference type="PROSITE" id="PS51332"/>
    </source>
</evidence>
<evidence type="ECO:0000313" key="4">
    <source>
        <dbReference type="EMBL" id="NWJ45534.1"/>
    </source>
</evidence>
<dbReference type="EMBL" id="JACATZ010000001">
    <property type="protein sequence ID" value="NWJ45534.1"/>
    <property type="molecule type" value="Genomic_DNA"/>
</dbReference>
<dbReference type="GO" id="GO:0050667">
    <property type="term" value="P:homocysteine metabolic process"/>
    <property type="evidence" value="ECO:0007669"/>
    <property type="project" value="TreeGrafter"/>
</dbReference>
<dbReference type="RefSeq" id="WP_341469301.1">
    <property type="nucleotide sequence ID" value="NZ_CP128399.1"/>
</dbReference>
<dbReference type="PANTHER" id="PTHR45833:SF1">
    <property type="entry name" value="METHIONINE SYNTHASE"/>
    <property type="match status" value="1"/>
</dbReference>
<dbReference type="SUPFAM" id="SSF52242">
    <property type="entry name" value="Cobalamin (vitamin B12)-binding domain"/>
    <property type="match status" value="1"/>
</dbReference>
<dbReference type="Gene3D" id="1.10.1240.10">
    <property type="entry name" value="Methionine synthase domain"/>
    <property type="match status" value="1"/>
</dbReference>
<dbReference type="GO" id="GO:0046872">
    <property type="term" value="F:metal ion binding"/>
    <property type="evidence" value="ECO:0007669"/>
    <property type="project" value="UniProtKB-KW"/>
</dbReference>
<dbReference type="GO" id="GO:0008705">
    <property type="term" value="F:methionine synthase activity"/>
    <property type="evidence" value="ECO:0007669"/>
    <property type="project" value="TreeGrafter"/>
</dbReference>
<accession>A0A8T7LU37</accession>
<dbReference type="Gene3D" id="3.40.50.280">
    <property type="entry name" value="Cobalamin-binding domain"/>
    <property type="match status" value="1"/>
</dbReference>
<dbReference type="Pfam" id="PF02310">
    <property type="entry name" value="B12-binding"/>
    <property type="match status" value="1"/>
</dbReference>
<reference evidence="5" key="2">
    <citation type="journal article" date="2024" name="Nature">
        <title>Anoxygenic phototroph of the Chloroflexota uses a type I reaction centre.</title>
        <authorList>
            <person name="Tsuji J.M."/>
            <person name="Shaw N.A."/>
            <person name="Nagashima S."/>
            <person name="Venkiteswaran J.J."/>
            <person name="Schiff S.L."/>
            <person name="Watanabe T."/>
            <person name="Fukui M."/>
            <person name="Hanada S."/>
            <person name="Tank M."/>
            <person name="Neufeld J.D."/>
        </authorList>
    </citation>
    <scope>NUCLEOTIDE SEQUENCE</scope>
    <source>
        <strain evidence="5">L227-S17</strain>
    </source>
</reference>
<evidence type="ECO:0000313" key="6">
    <source>
        <dbReference type="Proteomes" id="UP000521676"/>
    </source>
</evidence>
<dbReference type="Proteomes" id="UP000521676">
    <property type="component" value="Unassembled WGS sequence"/>
</dbReference>
<proteinExistence type="predicted"/>
<dbReference type="AlphaFoldDB" id="A0A8T7LU37"/>
<evidence type="ECO:0000313" key="7">
    <source>
        <dbReference type="Proteomes" id="UP001431572"/>
    </source>
</evidence>
<dbReference type="Proteomes" id="UP001431572">
    <property type="component" value="Chromosome 1"/>
</dbReference>
<protein>
    <submittedName>
        <fullName evidence="4">Cobalamin B12-binding domain-containing protein</fullName>
    </submittedName>
    <submittedName>
        <fullName evidence="5">Cobalamin-dependent protein</fullName>
    </submittedName>
</protein>
<dbReference type="InterPro" id="IPR036594">
    <property type="entry name" value="Meth_synthase_dom"/>
</dbReference>